<organism evidence="2 3">
    <name type="scientific">Deefgea piscis</name>
    <dbReference type="NCBI Taxonomy" id="2739061"/>
    <lineage>
        <taxon>Bacteria</taxon>
        <taxon>Pseudomonadati</taxon>
        <taxon>Pseudomonadota</taxon>
        <taxon>Betaproteobacteria</taxon>
        <taxon>Neisseriales</taxon>
        <taxon>Chitinibacteraceae</taxon>
        <taxon>Deefgea</taxon>
    </lineage>
</organism>
<comment type="catalytic activity">
    <reaction evidence="1">
        <text>guanosine(1516) in 16S rRNA + S-adenosyl-L-methionine = N(2)-methylguanosine(1516) in 16S rRNA + S-adenosyl-L-homocysteine + H(+)</text>
        <dbReference type="Rhea" id="RHEA:43220"/>
        <dbReference type="Rhea" id="RHEA-COMP:10412"/>
        <dbReference type="Rhea" id="RHEA-COMP:10413"/>
        <dbReference type="ChEBI" id="CHEBI:15378"/>
        <dbReference type="ChEBI" id="CHEBI:57856"/>
        <dbReference type="ChEBI" id="CHEBI:59789"/>
        <dbReference type="ChEBI" id="CHEBI:74269"/>
        <dbReference type="ChEBI" id="CHEBI:74481"/>
        <dbReference type="EC" id="2.1.1.242"/>
    </reaction>
</comment>
<evidence type="ECO:0000256" key="1">
    <source>
        <dbReference type="HAMAP-Rule" id="MF_01523"/>
    </source>
</evidence>
<dbReference type="PANTHER" id="PTHR36112">
    <property type="entry name" value="RIBOSOMAL RNA SMALL SUBUNIT METHYLTRANSFERASE J"/>
    <property type="match status" value="1"/>
</dbReference>
<dbReference type="PANTHER" id="PTHR36112:SF1">
    <property type="entry name" value="RIBOSOMAL RNA SMALL SUBUNIT METHYLTRANSFERASE J"/>
    <property type="match status" value="1"/>
</dbReference>
<name>A0A6M8SVA6_9NEIS</name>
<feature type="binding site" evidence="1">
    <location>
        <begin position="115"/>
        <end position="116"/>
    </location>
    <ligand>
        <name>S-adenosyl-L-methionine</name>
        <dbReference type="ChEBI" id="CHEBI:59789"/>
    </ligand>
</feature>
<feature type="binding site" evidence="1">
    <location>
        <position position="176"/>
    </location>
    <ligand>
        <name>S-adenosyl-L-methionine</name>
        <dbReference type="ChEBI" id="CHEBI:59789"/>
    </ligand>
</feature>
<dbReference type="SUPFAM" id="SSF53335">
    <property type="entry name" value="S-adenosyl-L-methionine-dependent methyltransferases"/>
    <property type="match status" value="1"/>
</dbReference>
<dbReference type="CDD" id="cd02440">
    <property type="entry name" value="AdoMet_MTases"/>
    <property type="match status" value="1"/>
</dbReference>
<dbReference type="EMBL" id="CP054143">
    <property type="protein sequence ID" value="QKJ67230.1"/>
    <property type="molecule type" value="Genomic_DNA"/>
</dbReference>
<comment type="function">
    <text evidence="1">Specifically methylates the guanosine in position 1516 of 16S rRNA.</text>
</comment>
<keyword evidence="1 2" id="KW-0808">Transferase</keyword>
<sequence>MIGLRHTAPIDIIHQAQQLGIALWDTIPEDATHILQWNTDRLELLSIHDKAIVCVDFVKGAAAHRRQFGGGRGQPVAKAVGIKGEYIPRILDATAGLGGDAYVLASLGCSMTLIERTPIAYLLLSDGLKRAAADAQTAEIAARMTLHFGDGREWLTERAQGLGPLAEQDFDVVYLDPMFPEPGKRAKSKKSMAAFQTLIGGDEDADTLLAPARLIAKKRIIVKRPRLAPLMAGARPDFVFDGESTRFDGYLPTGGIKKENN</sequence>
<dbReference type="GO" id="GO:0005737">
    <property type="term" value="C:cytoplasm"/>
    <property type="evidence" value="ECO:0007669"/>
    <property type="project" value="UniProtKB-SubCell"/>
</dbReference>
<keyword evidence="1" id="KW-0698">rRNA processing</keyword>
<evidence type="ECO:0000313" key="2">
    <source>
        <dbReference type="EMBL" id="QKJ67230.1"/>
    </source>
</evidence>
<keyword evidence="1" id="KW-0949">S-adenosyl-L-methionine</keyword>
<dbReference type="RefSeq" id="WP_173533733.1">
    <property type="nucleotide sequence ID" value="NZ_CP054143.1"/>
</dbReference>
<proteinExistence type="inferred from homology"/>
<protein>
    <recommendedName>
        <fullName evidence="1">Ribosomal RNA small subunit methyltransferase J</fullName>
        <ecNumber evidence="1">2.1.1.242</ecNumber>
    </recommendedName>
    <alternativeName>
        <fullName evidence="1">16S rRNA m2G1516 methyltransferase</fullName>
    </alternativeName>
    <alternativeName>
        <fullName evidence="1">rRNA (guanine-N(2)-)-methyltransferase</fullName>
    </alternativeName>
</protein>
<dbReference type="EC" id="2.1.1.242" evidence="1"/>
<reference evidence="2 3" key="1">
    <citation type="submission" date="2020-05" db="EMBL/GenBank/DDBJ databases">
        <title>Complete genome sequence of Deefgea sp. D17.</title>
        <authorList>
            <person name="Bae J.-W."/>
            <person name="Han J.E."/>
        </authorList>
    </citation>
    <scope>NUCLEOTIDE SEQUENCE [LARGE SCALE GENOMIC DNA]</scope>
    <source>
        <strain evidence="2 3">D17</strain>
    </source>
</reference>
<keyword evidence="1" id="KW-0963">Cytoplasm</keyword>
<dbReference type="Pfam" id="PF04445">
    <property type="entry name" value="SAM_MT"/>
    <property type="match status" value="1"/>
</dbReference>
<dbReference type="HAMAP" id="MF_01523">
    <property type="entry name" value="16SrRNA_methyltr_J"/>
    <property type="match status" value="1"/>
</dbReference>
<dbReference type="Proteomes" id="UP000504844">
    <property type="component" value="Chromosome"/>
</dbReference>
<dbReference type="InterPro" id="IPR029063">
    <property type="entry name" value="SAM-dependent_MTases_sf"/>
</dbReference>
<comment type="similarity">
    <text evidence="1">Belongs to the methyltransferase superfamily. RsmJ family.</text>
</comment>
<gene>
    <name evidence="1" type="primary">rsmJ</name>
    <name evidence="2" type="ORF">HQN60_11250</name>
</gene>
<keyword evidence="3" id="KW-1185">Reference proteome</keyword>
<dbReference type="KEGG" id="dee:HQN60_11250"/>
<comment type="subcellular location">
    <subcellularLocation>
        <location evidence="1">Cytoplasm</location>
    </subcellularLocation>
</comment>
<comment type="caution">
    <text evidence="1">Lacks conserved residue(s) required for the propagation of feature annotation.</text>
</comment>
<evidence type="ECO:0000313" key="3">
    <source>
        <dbReference type="Proteomes" id="UP000504844"/>
    </source>
</evidence>
<dbReference type="InterPro" id="IPR007536">
    <property type="entry name" value="16SrRNA_methylTrfase_J"/>
</dbReference>
<keyword evidence="1 2" id="KW-0489">Methyltransferase</keyword>
<dbReference type="AlphaFoldDB" id="A0A6M8SVA6"/>
<accession>A0A6M8SVA6</accession>
<dbReference type="Gene3D" id="3.40.50.150">
    <property type="entry name" value="Vaccinia Virus protein VP39"/>
    <property type="match status" value="1"/>
</dbReference>
<dbReference type="GO" id="GO:0008990">
    <property type="term" value="F:rRNA (guanine-N2-)-methyltransferase activity"/>
    <property type="evidence" value="ECO:0007669"/>
    <property type="project" value="UniProtKB-UniRule"/>
</dbReference>